<comment type="cofactor">
    <cofactor evidence="1">
        <name>Mg(2+)</name>
        <dbReference type="ChEBI" id="CHEBI:18420"/>
    </cofactor>
</comment>
<protein>
    <submittedName>
        <fullName evidence="4">NUDIX domain-containing protein</fullName>
    </submittedName>
</protein>
<gene>
    <name evidence="4" type="ORF">ACFPEN_33380</name>
</gene>
<name>A0ABV9BUU0_9ACTN</name>
<feature type="domain" description="Nudix hydrolase" evidence="3">
    <location>
        <begin position="6"/>
        <end position="139"/>
    </location>
</feature>
<proteinExistence type="predicted"/>
<evidence type="ECO:0000313" key="5">
    <source>
        <dbReference type="Proteomes" id="UP001595990"/>
    </source>
</evidence>
<dbReference type="PANTHER" id="PTHR43046">
    <property type="entry name" value="GDP-MANNOSE MANNOSYL HYDROLASE"/>
    <property type="match status" value="1"/>
</dbReference>
<dbReference type="RefSeq" id="WP_417924246.1">
    <property type="nucleotide sequence ID" value="NZ_JBHSFS010000025.1"/>
</dbReference>
<keyword evidence="2" id="KW-0378">Hydrolase</keyword>
<dbReference type="Pfam" id="PF00293">
    <property type="entry name" value="NUDIX"/>
    <property type="match status" value="1"/>
</dbReference>
<evidence type="ECO:0000256" key="2">
    <source>
        <dbReference type="ARBA" id="ARBA00022801"/>
    </source>
</evidence>
<dbReference type="EMBL" id="JBHSFS010000025">
    <property type="protein sequence ID" value="MFC4517782.1"/>
    <property type="molecule type" value="Genomic_DNA"/>
</dbReference>
<reference evidence="5" key="1">
    <citation type="journal article" date="2019" name="Int. J. Syst. Evol. Microbiol.">
        <title>The Global Catalogue of Microorganisms (GCM) 10K type strain sequencing project: providing services to taxonomists for standard genome sequencing and annotation.</title>
        <authorList>
            <consortium name="The Broad Institute Genomics Platform"/>
            <consortium name="The Broad Institute Genome Sequencing Center for Infectious Disease"/>
            <person name="Wu L."/>
            <person name="Ma J."/>
        </authorList>
    </citation>
    <scope>NUCLEOTIDE SEQUENCE [LARGE SCALE GENOMIC DNA]</scope>
    <source>
        <strain evidence="5">CECT 8064</strain>
    </source>
</reference>
<dbReference type="PANTHER" id="PTHR43046:SF16">
    <property type="entry name" value="ADP-RIBOSE PYROPHOSPHATASE YJHB-RELATED"/>
    <property type="match status" value="1"/>
</dbReference>
<dbReference type="CDD" id="cd04683">
    <property type="entry name" value="NUDIX_Hydrolase"/>
    <property type="match status" value="1"/>
</dbReference>
<comment type="caution">
    <text evidence="4">The sequence shown here is derived from an EMBL/GenBank/DDBJ whole genome shotgun (WGS) entry which is preliminary data.</text>
</comment>
<dbReference type="Gene3D" id="3.90.79.10">
    <property type="entry name" value="Nucleoside Triphosphate Pyrophosphohydrolase"/>
    <property type="match status" value="1"/>
</dbReference>
<dbReference type="InterPro" id="IPR015797">
    <property type="entry name" value="NUDIX_hydrolase-like_dom_sf"/>
</dbReference>
<evidence type="ECO:0000313" key="4">
    <source>
        <dbReference type="EMBL" id="MFC4517782.1"/>
    </source>
</evidence>
<organism evidence="4 5">
    <name type="scientific">Streptomyces ehimensis</name>
    <dbReference type="NCBI Taxonomy" id="68195"/>
    <lineage>
        <taxon>Bacteria</taxon>
        <taxon>Bacillati</taxon>
        <taxon>Actinomycetota</taxon>
        <taxon>Actinomycetes</taxon>
        <taxon>Kitasatosporales</taxon>
        <taxon>Streptomycetaceae</taxon>
        <taxon>Streptomyces</taxon>
    </lineage>
</organism>
<dbReference type="InterPro" id="IPR020084">
    <property type="entry name" value="NUDIX_hydrolase_CS"/>
</dbReference>
<dbReference type="PROSITE" id="PS51462">
    <property type="entry name" value="NUDIX"/>
    <property type="match status" value="1"/>
</dbReference>
<accession>A0ABV9BUU0</accession>
<evidence type="ECO:0000256" key="1">
    <source>
        <dbReference type="ARBA" id="ARBA00001946"/>
    </source>
</evidence>
<dbReference type="InterPro" id="IPR000086">
    <property type="entry name" value="NUDIX_hydrolase_dom"/>
</dbReference>
<keyword evidence="5" id="KW-1185">Reference proteome</keyword>
<dbReference type="PROSITE" id="PS00893">
    <property type="entry name" value="NUDIX_BOX"/>
    <property type="match status" value="1"/>
</dbReference>
<dbReference type="Proteomes" id="UP001595990">
    <property type="component" value="Unassembled WGS sequence"/>
</dbReference>
<evidence type="ECO:0000259" key="3">
    <source>
        <dbReference type="PROSITE" id="PS51462"/>
    </source>
</evidence>
<sequence>MKKPPRYRLVVDVMVLMVRSDGRILLLRRAGDVYASGLLCPPGGHLEDGEPVTTGALREVTEEVGVTIAPRDLEFCHAIHHRSPEGEGRMGMVFTAQRWSGEPSICEPEKCSQMVWADPARPPADCVPYTAAVLDQFSSGALLSTHGWPTTAGGAA</sequence>
<dbReference type="SUPFAM" id="SSF55811">
    <property type="entry name" value="Nudix"/>
    <property type="match status" value="1"/>
</dbReference>